<organism evidence="1 2">
    <name type="scientific">Acaryochloris marina (strain MBIC 11017)</name>
    <dbReference type="NCBI Taxonomy" id="329726"/>
    <lineage>
        <taxon>Bacteria</taxon>
        <taxon>Bacillati</taxon>
        <taxon>Cyanobacteriota</taxon>
        <taxon>Cyanophyceae</taxon>
        <taxon>Acaryochloridales</taxon>
        <taxon>Acaryochloridaceae</taxon>
        <taxon>Acaryochloris</taxon>
    </lineage>
</organism>
<protein>
    <submittedName>
        <fullName evidence="1">Uncharacterized protein</fullName>
    </submittedName>
</protein>
<dbReference type="AlphaFoldDB" id="A8ZK65"/>
<sequence>MVLFHFADPGSRSFCHVLSGTFREMLSDLRAWELECQDWAVGGLGLRLKIGVSNSTNCII</sequence>
<evidence type="ECO:0000313" key="1">
    <source>
        <dbReference type="EMBL" id="ABW31565.1"/>
    </source>
</evidence>
<dbReference type="HOGENOM" id="CLU_2930434_0_0_3"/>
<keyword evidence="2" id="KW-1185">Reference proteome</keyword>
<name>A8ZK65_ACAM1</name>
<keyword evidence="1" id="KW-0614">Plasmid</keyword>
<proteinExistence type="predicted"/>
<dbReference type="Proteomes" id="UP000000268">
    <property type="component" value="Plasmid pREB1"/>
</dbReference>
<evidence type="ECO:0000313" key="2">
    <source>
        <dbReference type="Proteomes" id="UP000000268"/>
    </source>
</evidence>
<geneLocation type="plasmid" evidence="1 2">
    <name>pREB1</name>
</geneLocation>
<reference evidence="1 2" key="1">
    <citation type="journal article" date="2008" name="Proc. Natl. Acad. Sci. U.S.A.">
        <title>Niche adaptation and genome expansion in the chlorophyll d-producing cyanobacterium Acaryochloris marina.</title>
        <authorList>
            <person name="Swingley W.D."/>
            <person name="Chen M."/>
            <person name="Cheung P.C."/>
            <person name="Conrad A.L."/>
            <person name="Dejesa L.C."/>
            <person name="Hao J."/>
            <person name="Honchak B.M."/>
            <person name="Karbach L.E."/>
            <person name="Kurdoglu A."/>
            <person name="Lahiri S."/>
            <person name="Mastrian S.D."/>
            <person name="Miyashita H."/>
            <person name="Page L."/>
            <person name="Ramakrishna P."/>
            <person name="Satoh S."/>
            <person name="Sattley W.M."/>
            <person name="Shimada Y."/>
            <person name="Taylor H.L."/>
            <person name="Tomo T."/>
            <person name="Tsuchiya T."/>
            <person name="Wang Z.T."/>
            <person name="Raymond J."/>
            <person name="Mimuro M."/>
            <person name="Blankenship R.E."/>
            <person name="Touchman J.W."/>
        </authorList>
    </citation>
    <scope>NUCLEOTIDE SEQUENCE [LARGE SCALE GENOMIC DNA]</scope>
    <source>
        <strain evidence="2">MBIC 11017</strain>
        <plasmid evidence="2">Plasmid pREB1</plasmid>
    </source>
</reference>
<dbReference type="KEGG" id="amr:AM1_A0056"/>
<dbReference type="EMBL" id="CP000838">
    <property type="protein sequence ID" value="ABW31565.1"/>
    <property type="molecule type" value="Genomic_DNA"/>
</dbReference>
<gene>
    <name evidence="1" type="ordered locus">AM1_A0056</name>
</gene>
<accession>A8ZK65</accession>